<feature type="transmembrane region" description="Helical" evidence="2">
    <location>
        <begin position="36"/>
        <end position="56"/>
    </location>
</feature>
<keyword evidence="2" id="KW-1133">Transmembrane helix</keyword>
<comment type="similarity">
    <text evidence="1">Belongs to the peptidase A24 family.</text>
</comment>
<dbReference type="PANTHER" id="PTHR30487:SF0">
    <property type="entry name" value="PREPILIN LEADER PEPTIDASE_N-METHYLTRANSFERASE-RELATED"/>
    <property type="match status" value="1"/>
</dbReference>
<keyword evidence="2" id="KW-0472">Membrane</keyword>
<feature type="transmembrane region" description="Helical" evidence="2">
    <location>
        <begin position="114"/>
        <end position="134"/>
    </location>
</feature>
<dbReference type="GO" id="GO:0006465">
    <property type="term" value="P:signal peptide processing"/>
    <property type="evidence" value="ECO:0007669"/>
    <property type="project" value="TreeGrafter"/>
</dbReference>
<organism evidence="4 5">
    <name type="scientific">Antribacter soli</name>
    <dbReference type="NCBI Taxonomy" id="2910976"/>
    <lineage>
        <taxon>Bacteria</taxon>
        <taxon>Bacillati</taxon>
        <taxon>Actinomycetota</taxon>
        <taxon>Actinomycetes</taxon>
        <taxon>Micrococcales</taxon>
        <taxon>Promicromonosporaceae</taxon>
        <taxon>Antribacter</taxon>
    </lineage>
</organism>
<feature type="transmembrane region" description="Helical" evidence="2">
    <location>
        <begin position="6"/>
        <end position="24"/>
    </location>
</feature>
<dbReference type="Proteomes" id="UP001165405">
    <property type="component" value="Unassembled WGS sequence"/>
</dbReference>
<keyword evidence="2" id="KW-0812">Transmembrane</keyword>
<keyword evidence="5" id="KW-1185">Reference proteome</keyword>
<dbReference type="AlphaFoldDB" id="A0AA41UAL4"/>
<dbReference type="GO" id="GO:0004190">
    <property type="term" value="F:aspartic-type endopeptidase activity"/>
    <property type="evidence" value="ECO:0007669"/>
    <property type="project" value="InterPro"/>
</dbReference>
<comment type="caution">
    <text evidence="4">The sequence shown here is derived from an EMBL/GenBank/DDBJ whole genome shotgun (WGS) entry which is preliminary data.</text>
</comment>
<dbReference type="RefSeq" id="WP_236090600.1">
    <property type="nucleotide sequence ID" value="NZ_JAKGSG010000049.1"/>
</dbReference>
<name>A0AA41UAL4_9MICO</name>
<feature type="transmembrane region" description="Helical" evidence="2">
    <location>
        <begin position="163"/>
        <end position="182"/>
    </location>
</feature>
<evidence type="ECO:0000313" key="5">
    <source>
        <dbReference type="Proteomes" id="UP001165405"/>
    </source>
</evidence>
<evidence type="ECO:0000256" key="1">
    <source>
        <dbReference type="ARBA" id="ARBA00005801"/>
    </source>
</evidence>
<dbReference type="GO" id="GO:0005886">
    <property type="term" value="C:plasma membrane"/>
    <property type="evidence" value="ECO:0007669"/>
    <property type="project" value="TreeGrafter"/>
</dbReference>
<feature type="domain" description="Prepilin type IV endopeptidase peptidase" evidence="3">
    <location>
        <begin position="67"/>
        <end position="177"/>
    </location>
</feature>
<dbReference type="Pfam" id="PF01478">
    <property type="entry name" value="Peptidase_A24"/>
    <property type="match status" value="1"/>
</dbReference>
<feature type="transmembrane region" description="Helical" evidence="2">
    <location>
        <begin position="194"/>
        <end position="215"/>
    </location>
</feature>
<dbReference type="PANTHER" id="PTHR30487">
    <property type="entry name" value="TYPE 4 PREPILIN-LIKE PROTEINS LEADER PEPTIDE-PROCESSING ENZYME"/>
    <property type="match status" value="1"/>
</dbReference>
<reference evidence="4" key="1">
    <citation type="submission" date="2022-01" db="EMBL/GenBank/DDBJ databases">
        <title>Antribacter sp. nov., isolated from Guizhou of China.</title>
        <authorList>
            <person name="Chengliang C."/>
            <person name="Ya Z."/>
        </authorList>
    </citation>
    <scope>NUCLEOTIDE SEQUENCE</scope>
    <source>
        <strain evidence="4">KLBMP 9083</strain>
    </source>
</reference>
<evidence type="ECO:0000259" key="3">
    <source>
        <dbReference type="Pfam" id="PF01478"/>
    </source>
</evidence>
<evidence type="ECO:0000313" key="4">
    <source>
        <dbReference type="EMBL" id="MCF4122807.1"/>
    </source>
</evidence>
<protein>
    <submittedName>
        <fullName evidence="4">A24 family peptidase</fullName>
    </submittedName>
</protein>
<dbReference type="EMBL" id="JAKGSG010000049">
    <property type="protein sequence ID" value="MCF4122807.1"/>
    <property type="molecule type" value="Genomic_DNA"/>
</dbReference>
<evidence type="ECO:0000256" key="2">
    <source>
        <dbReference type="SAM" id="Phobius"/>
    </source>
</evidence>
<dbReference type="Gene3D" id="1.20.120.1220">
    <property type="match status" value="1"/>
</dbReference>
<gene>
    <name evidence="4" type="ORF">L1785_17665</name>
</gene>
<feature type="transmembrane region" description="Helical" evidence="2">
    <location>
        <begin position="62"/>
        <end position="82"/>
    </location>
</feature>
<dbReference type="InterPro" id="IPR000045">
    <property type="entry name" value="Prepilin_IV_endopep_pep"/>
</dbReference>
<dbReference type="InterPro" id="IPR050882">
    <property type="entry name" value="Prepilin_peptidase/N-MTase"/>
</dbReference>
<feature type="transmembrane region" description="Helical" evidence="2">
    <location>
        <begin position="89"/>
        <end position="108"/>
    </location>
</feature>
<proteinExistence type="inferred from homology"/>
<accession>A0AA41UAL4</accession>
<sequence>MDIVPVLITAVATGGLAALLAPWVQVRVATARSAWLRTPVLVALAAAGGAGAAALAPTWPEAVAFAILALAWALLVAVDLAEHRLPDRIVLPAYPALFVALTLAAALSGDWSRLGRSALAAVALCAVYFVLALISPAGLGLGDVKLAGLVGAFLGWLGWQQVYLGTLAAFAVGGFVAAVLVVTRRAKRDSDVAFGPSMMLGALIGAVWTLVLHGAN</sequence>